<dbReference type="UniPathway" id="UPA00148"/>
<comment type="pathway">
    <text evidence="1">Cofactor biosynthesis; adenosylcobalamin biosynthesis.</text>
</comment>
<sequence>MALNPVVLCLNAAGEDVARRIAVALDCPLHGRAGRTAASVTFPDALVHVRDLFAAGHSVIGVCAAGILIRAVAPLLADKTAEPPVIAVSDDGRVVVPLLGGHRGANRLARTIADALGGTAAVTTAGDVALGVALDEPPEGWVLANPGAAKGAMAALLSGGGARLTGEAAAEAQWLHDLPQGAAVTIACTLRPPRADETVPDLLFHPQRAALGVGASRDCPPEELIALVDGLLADADVAPAAIAGIFTADIKADEGAVLALSAHLGVPVRYFNAEELEAATPRTRTPSDVVFAEIGSHGVAENAALLGAGDEAHLTHPKRKSAMATAALALSPHPVATLPGRARGRVSIVSIGPGQSAWRTPEASRLIAEAEELVGYSLYIDLLGPLAAGKPRADFPLGGEEARCRHALEQAGEGRNVALVCSGDAGIYAMGALVFELMDRDPAATDALTPAARRVEIVCTPGVSALQAAAARAGAPLGHDFCAISLSDLLTPREDIVARLHAAARGDFVIAFYNPVSKRRRTLLALARDILLEHRPADTPVLLASSLGRPEESLRHRRLADLRVEEVDMLTVVLVGSSQTRLTRTGDGPRMYTPRGYARKMAGGDLARGAAT</sequence>
<dbReference type="Gene3D" id="3.40.50.11220">
    <property type="match status" value="1"/>
</dbReference>
<dbReference type="AlphaFoldDB" id="A0A0M6XMX5"/>
<dbReference type="SUPFAM" id="SSF159664">
    <property type="entry name" value="CobE/GbiG C-terminal domain-like"/>
    <property type="match status" value="1"/>
</dbReference>
<evidence type="ECO:0000256" key="1">
    <source>
        <dbReference type="ARBA" id="ARBA00004953"/>
    </source>
</evidence>
<dbReference type="Gene3D" id="3.30.950.10">
    <property type="entry name" value="Methyltransferase, Cobalt-precorrin-4 Transmethylase, Domain 2"/>
    <property type="match status" value="1"/>
</dbReference>
<keyword evidence="10" id="KW-1185">Reference proteome</keyword>
<dbReference type="GO" id="GO:0008168">
    <property type="term" value="F:methyltransferase activity"/>
    <property type="evidence" value="ECO:0007669"/>
    <property type="project" value="UniProtKB-KW"/>
</dbReference>
<dbReference type="InterPro" id="IPR006363">
    <property type="entry name" value="Cbl_synth_CobJ/CibH_dom"/>
</dbReference>
<proteinExistence type="predicted"/>
<dbReference type="Gene3D" id="3.30.420.180">
    <property type="entry name" value="CobE/GbiG C-terminal domain"/>
    <property type="match status" value="1"/>
</dbReference>
<feature type="domain" description="Cobalamin synthesis G N-terminal" evidence="8">
    <location>
        <begin position="48"/>
        <end position="127"/>
    </location>
</feature>
<dbReference type="InterPro" id="IPR002750">
    <property type="entry name" value="CobE/GbiG_C"/>
</dbReference>
<dbReference type="GO" id="GO:0009236">
    <property type="term" value="P:cobalamin biosynthetic process"/>
    <property type="evidence" value="ECO:0007669"/>
    <property type="project" value="UniProtKB-UniPathway"/>
</dbReference>
<protein>
    <submittedName>
        <fullName evidence="9">Cobalt-precorrin-3B C(17)-methyltransferase</fullName>
        <ecNumber evidence="9">2.1.1.-</ecNumber>
    </submittedName>
</protein>
<name>A0A0M6XMX5_9RHOB</name>
<dbReference type="OrthoDB" id="9772960at2"/>
<dbReference type="EC" id="2.1.1.-" evidence="9"/>
<keyword evidence="5" id="KW-0949">S-adenosyl-L-methionine</keyword>
<dbReference type="InterPro" id="IPR038029">
    <property type="entry name" value="GbiG_N_sf"/>
</dbReference>
<dbReference type="SUPFAM" id="SSF159672">
    <property type="entry name" value="CbiG N-terminal domain-like"/>
    <property type="match status" value="1"/>
</dbReference>
<dbReference type="STRING" id="282197.SAMN04488517_10199"/>
<evidence type="ECO:0000313" key="9">
    <source>
        <dbReference type="EMBL" id="CTQ31561.1"/>
    </source>
</evidence>
<accession>A0A0M6XMX5</accession>
<dbReference type="EMBL" id="CXPG01000009">
    <property type="protein sequence ID" value="CTQ31561.1"/>
    <property type="molecule type" value="Genomic_DNA"/>
</dbReference>
<dbReference type="GO" id="GO:0032259">
    <property type="term" value="P:methylation"/>
    <property type="evidence" value="ECO:0007669"/>
    <property type="project" value="UniProtKB-KW"/>
</dbReference>
<dbReference type="InterPro" id="IPR000878">
    <property type="entry name" value="4pyrrol_Mease"/>
</dbReference>
<gene>
    <name evidence="9" type="primary">cbiH</name>
    <name evidence="9" type="ORF">JAN5088_00319</name>
</gene>
<dbReference type="InterPro" id="IPR014777">
    <property type="entry name" value="4pyrrole_Mease_sub1"/>
</dbReference>
<dbReference type="CDD" id="cd11646">
    <property type="entry name" value="Precorrin_3B_C17_MT"/>
    <property type="match status" value="1"/>
</dbReference>
<evidence type="ECO:0000256" key="5">
    <source>
        <dbReference type="ARBA" id="ARBA00022691"/>
    </source>
</evidence>
<dbReference type="SUPFAM" id="SSF53790">
    <property type="entry name" value="Tetrapyrrole methylase"/>
    <property type="match status" value="1"/>
</dbReference>
<dbReference type="RefSeq" id="WP_055681031.1">
    <property type="nucleotide sequence ID" value="NZ_CXPG01000009.1"/>
</dbReference>
<dbReference type="InterPro" id="IPR021744">
    <property type="entry name" value="CbiG_N"/>
</dbReference>
<dbReference type="InterPro" id="IPR014776">
    <property type="entry name" value="4pyrrole_Mease_sub2"/>
</dbReference>
<evidence type="ECO:0000259" key="6">
    <source>
        <dbReference type="Pfam" id="PF00590"/>
    </source>
</evidence>
<dbReference type="Gene3D" id="3.40.1010.10">
    <property type="entry name" value="Cobalt-precorrin-4 Transmethylase, Domain 1"/>
    <property type="match status" value="1"/>
</dbReference>
<keyword evidence="3 9" id="KW-0489">Methyltransferase</keyword>
<dbReference type="InterPro" id="IPR035996">
    <property type="entry name" value="4pyrrol_Methylase_sf"/>
</dbReference>
<evidence type="ECO:0000259" key="7">
    <source>
        <dbReference type="Pfam" id="PF01890"/>
    </source>
</evidence>
<dbReference type="Pfam" id="PF00590">
    <property type="entry name" value="TP_methylase"/>
    <property type="match status" value="1"/>
</dbReference>
<dbReference type="Proteomes" id="UP000048908">
    <property type="component" value="Unassembled WGS sequence"/>
</dbReference>
<feature type="domain" description="CobE/GbiG C-terminal" evidence="7">
    <location>
        <begin position="210"/>
        <end position="329"/>
    </location>
</feature>
<evidence type="ECO:0000259" key="8">
    <source>
        <dbReference type="Pfam" id="PF11760"/>
    </source>
</evidence>
<dbReference type="InterPro" id="IPR051810">
    <property type="entry name" value="Precorrin_MeTrfase"/>
</dbReference>
<dbReference type="PANTHER" id="PTHR47036:SF1">
    <property type="entry name" value="COBALT-FACTOR III C(17)-METHYLTRANSFERASE-RELATED"/>
    <property type="match status" value="1"/>
</dbReference>
<organism evidence="9 10">
    <name type="scientific">Jannaschia rubra</name>
    <dbReference type="NCBI Taxonomy" id="282197"/>
    <lineage>
        <taxon>Bacteria</taxon>
        <taxon>Pseudomonadati</taxon>
        <taxon>Pseudomonadota</taxon>
        <taxon>Alphaproteobacteria</taxon>
        <taxon>Rhodobacterales</taxon>
        <taxon>Roseobacteraceae</taxon>
        <taxon>Jannaschia</taxon>
    </lineage>
</organism>
<dbReference type="NCBIfam" id="TIGR01466">
    <property type="entry name" value="cobJ_cbiH"/>
    <property type="match status" value="1"/>
</dbReference>
<evidence type="ECO:0000256" key="4">
    <source>
        <dbReference type="ARBA" id="ARBA00022679"/>
    </source>
</evidence>
<dbReference type="Pfam" id="PF11760">
    <property type="entry name" value="CbiG_N"/>
    <property type="match status" value="1"/>
</dbReference>
<keyword evidence="4 9" id="KW-0808">Transferase</keyword>
<evidence type="ECO:0000256" key="3">
    <source>
        <dbReference type="ARBA" id="ARBA00022603"/>
    </source>
</evidence>
<dbReference type="Pfam" id="PF01890">
    <property type="entry name" value="CbiG_C"/>
    <property type="match status" value="1"/>
</dbReference>
<dbReference type="PANTHER" id="PTHR47036">
    <property type="entry name" value="COBALT-FACTOR III C(17)-METHYLTRANSFERASE-RELATED"/>
    <property type="match status" value="1"/>
</dbReference>
<dbReference type="InterPro" id="IPR036518">
    <property type="entry name" value="CobE/GbiG_C_sf"/>
</dbReference>
<keyword evidence="2" id="KW-0169">Cobalamin biosynthesis</keyword>
<reference evidence="9 10" key="1">
    <citation type="submission" date="2015-07" db="EMBL/GenBank/DDBJ databases">
        <authorList>
            <person name="Noorani M."/>
        </authorList>
    </citation>
    <scope>NUCLEOTIDE SEQUENCE [LARGE SCALE GENOMIC DNA]</scope>
    <source>
        <strain evidence="9 10">CECT 5088</strain>
    </source>
</reference>
<evidence type="ECO:0000256" key="2">
    <source>
        <dbReference type="ARBA" id="ARBA00022573"/>
    </source>
</evidence>
<evidence type="ECO:0000313" key="10">
    <source>
        <dbReference type="Proteomes" id="UP000048908"/>
    </source>
</evidence>
<feature type="domain" description="Tetrapyrrole methylase" evidence="6">
    <location>
        <begin position="346"/>
        <end position="562"/>
    </location>
</feature>